<dbReference type="Gene3D" id="3.90.220.20">
    <property type="entry name" value="DNA methylase specificity domains"/>
    <property type="match status" value="1"/>
</dbReference>
<dbReference type="InterPro" id="IPR044946">
    <property type="entry name" value="Restrct_endonuc_typeI_TRD_sf"/>
</dbReference>
<feature type="domain" description="Type I restriction modification DNA specificity" evidence="4">
    <location>
        <begin position="48"/>
        <end position="190"/>
    </location>
</feature>
<proteinExistence type="inferred from homology"/>
<evidence type="ECO:0000256" key="2">
    <source>
        <dbReference type="ARBA" id="ARBA00022747"/>
    </source>
</evidence>
<reference evidence="5 6" key="1">
    <citation type="submission" date="2008-11" db="EMBL/GenBank/DDBJ databases">
        <title>Draft genome sequence of Bacteroides pectinophilus (ATCC 43243).</title>
        <authorList>
            <person name="Sudarsanam P."/>
            <person name="Ley R."/>
            <person name="Guruge J."/>
            <person name="Turnbaugh P.J."/>
            <person name="Mahowald M."/>
            <person name="Liep D."/>
            <person name="Gordon J."/>
        </authorList>
    </citation>
    <scope>NUCLEOTIDE SEQUENCE [LARGE SCALE GENOMIC DNA]</scope>
    <source>
        <strain evidence="5 6">ATCC 43243</strain>
    </source>
</reference>
<dbReference type="AlphaFoldDB" id="B7AN70"/>
<evidence type="ECO:0000313" key="5">
    <source>
        <dbReference type="EMBL" id="EEC58781.1"/>
    </source>
</evidence>
<dbReference type="eggNOG" id="COG0732">
    <property type="taxonomic scope" value="Bacteria"/>
</dbReference>
<gene>
    <name evidence="5" type="ORF">BACPEC_00122</name>
</gene>
<keyword evidence="6" id="KW-1185">Reference proteome</keyword>
<dbReference type="GO" id="GO:0003677">
    <property type="term" value="F:DNA binding"/>
    <property type="evidence" value="ECO:0007669"/>
    <property type="project" value="UniProtKB-KW"/>
</dbReference>
<reference evidence="5 6" key="2">
    <citation type="submission" date="2008-11" db="EMBL/GenBank/DDBJ databases">
        <authorList>
            <person name="Fulton L."/>
            <person name="Clifton S."/>
            <person name="Fulton B."/>
            <person name="Xu J."/>
            <person name="Minx P."/>
            <person name="Pepin K.H."/>
            <person name="Johnson M."/>
            <person name="Bhonagiri V."/>
            <person name="Nash W.E."/>
            <person name="Mardis E.R."/>
            <person name="Wilson R.K."/>
        </authorList>
    </citation>
    <scope>NUCLEOTIDE SEQUENCE [LARGE SCALE GENOMIC DNA]</scope>
    <source>
        <strain evidence="5 6">ATCC 43243</strain>
    </source>
</reference>
<sequence length="200" mass="23174">MKVDFTKLTKRNFEQTIRDYLAFEIKHGLTLLEDKFKYSYVPVELDIKKWKEFKVEDLFIVERGKINNITGLAEGDCPIVSAYGENQGIAFFADEEPRYSNCLTASMNGSKTGYVTYHGYGFNANADCGVLIPKFNMDIYTGLFIATVMKQFSYKYIYGRKLTKTRLNLEIIKLPVNRIGKIDLEYMRSYMMSLPYSDKI</sequence>
<dbReference type="EMBL" id="ABVQ01000031">
    <property type="protein sequence ID" value="EEC58781.1"/>
    <property type="molecule type" value="Genomic_DNA"/>
</dbReference>
<evidence type="ECO:0000259" key="4">
    <source>
        <dbReference type="Pfam" id="PF01420"/>
    </source>
</evidence>
<organism evidence="5 6">
    <name type="scientific">[Bacteroides] pectinophilus ATCC 43243</name>
    <dbReference type="NCBI Taxonomy" id="483218"/>
    <lineage>
        <taxon>Bacteria</taxon>
        <taxon>Bacillati</taxon>
        <taxon>Bacillota</taxon>
        <taxon>Clostridia</taxon>
        <taxon>Eubacteriales</taxon>
    </lineage>
</organism>
<evidence type="ECO:0000313" key="6">
    <source>
        <dbReference type="Proteomes" id="UP000003136"/>
    </source>
</evidence>
<keyword evidence="2" id="KW-0680">Restriction system</keyword>
<keyword evidence="3" id="KW-0238">DNA-binding</keyword>
<comment type="similarity">
    <text evidence="1">Belongs to the type-I restriction system S methylase family.</text>
</comment>
<evidence type="ECO:0000256" key="3">
    <source>
        <dbReference type="ARBA" id="ARBA00023125"/>
    </source>
</evidence>
<dbReference type="HOGENOM" id="CLU_1363930_0_0_9"/>
<comment type="caution">
    <text evidence="5">The sequence shown here is derived from an EMBL/GenBank/DDBJ whole genome shotgun (WGS) entry which is preliminary data.</text>
</comment>
<dbReference type="InterPro" id="IPR000055">
    <property type="entry name" value="Restrct_endonuc_typeI_TRD"/>
</dbReference>
<dbReference type="STRING" id="483218.BACPEC_00122"/>
<evidence type="ECO:0000256" key="1">
    <source>
        <dbReference type="ARBA" id="ARBA00010923"/>
    </source>
</evidence>
<dbReference type="SUPFAM" id="SSF116734">
    <property type="entry name" value="DNA methylase specificity domain"/>
    <property type="match status" value="1"/>
</dbReference>
<dbReference type="GO" id="GO:0009307">
    <property type="term" value="P:DNA restriction-modification system"/>
    <property type="evidence" value="ECO:0007669"/>
    <property type="project" value="UniProtKB-KW"/>
</dbReference>
<protein>
    <recommendedName>
        <fullName evidence="4">Type I restriction modification DNA specificity domain-containing protein</fullName>
    </recommendedName>
</protein>
<dbReference type="Pfam" id="PF01420">
    <property type="entry name" value="Methylase_S"/>
    <property type="match status" value="1"/>
</dbReference>
<name>B7AN70_9FIRM</name>
<accession>B7AN70</accession>
<dbReference type="Proteomes" id="UP000003136">
    <property type="component" value="Unassembled WGS sequence"/>
</dbReference>